<dbReference type="PRINTS" id="PR00081">
    <property type="entry name" value="GDHRDH"/>
</dbReference>
<dbReference type="EMBL" id="OC857355">
    <property type="protein sequence ID" value="CAD7625062.1"/>
    <property type="molecule type" value="Genomic_DNA"/>
</dbReference>
<keyword evidence="4" id="KW-1185">Reference proteome</keyword>
<keyword evidence="1" id="KW-0560">Oxidoreductase</keyword>
<organism evidence="3">
    <name type="scientific">Medioppia subpectinata</name>
    <dbReference type="NCBI Taxonomy" id="1979941"/>
    <lineage>
        <taxon>Eukaryota</taxon>
        <taxon>Metazoa</taxon>
        <taxon>Ecdysozoa</taxon>
        <taxon>Arthropoda</taxon>
        <taxon>Chelicerata</taxon>
        <taxon>Arachnida</taxon>
        <taxon>Acari</taxon>
        <taxon>Acariformes</taxon>
        <taxon>Sarcoptiformes</taxon>
        <taxon>Oribatida</taxon>
        <taxon>Brachypylina</taxon>
        <taxon>Oppioidea</taxon>
        <taxon>Oppiidae</taxon>
        <taxon>Medioppia</taxon>
    </lineage>
</organism>
<evidence type="ECO:0000313" key="3">
    <source>
        <dbReference type="EMBL" id="CAD7625062.1"/>
    </source>
</evidence>
<feature type="non-terminal residue" evidence="3">
    <location>
        <position position="1"/>
    </location>
</feature>
<reference evidence="3" key="1">
    <citation type="submission" date="2020-11" db="EMBL/GenBank/DDBJ databases">
        <authorList>
            <person name="Tran Van P."/>
        </authorList>
    </citation>
    <scope>NUCLEOTIDE SEQUENCE</scope>
</reference>
<dbReference type="Gene3D" id="3.40.50.720">
    <property type="entry name" value="NAD(P)-binding Rossmann-like Domain"/>
    <property type="match status" value="1"/>
</dbReference>
<comment type="similarity">
    <text evidence="2">Belongs to the short-chain dehydrogenases/reductases (SDR) family.</text>
</comment>
<dbReference type="Proteomes" id="UP000759131">
    <property type="component" value="Unassembled WGS sequence"/>
</dbReference>
<evidence type="ECO:0000313" key="4">
    <source>
        <dbReference type="Proteomes" id="UP000759131"/>
    </source>
</evidence>
<dbReference type="Gene3D" id="3.90.1720.10">
    <property type="entry name" value="endopeptidase domain like (from Nostoc punctiforme)"/>
    <property type="match status" value="1"/>
</dbReference>
<accession>A0A7R9KKY1</accession>
<dbReference type="InterPro" id="IPR036291">
    <property type="entry name" value="NAD(P)-bd_dom_sf"/>
</dbReference>
<dbReference type="EMBL" id="CAJPIZ010002780">
    <property type="protein sequence ID" value="CAG2105492.1"/>
    <property type="molecule type" value="Genomic_DNA"/>
</dbReference>
<dbReference type="PANTHER" id="PTHR43975:SF2">
    <property type="entry name" value="EG:BACR7A4.14 PROTEIN-RELATED"/>
    <property type="match status" value="1"/>
</dbReference>
<dbReference type="InterPro" id="IPR002347">
    <property type="entry name" value="SDR_fam"/>
</dbReference>
<dbReference type="PROSITE" id="PS00061">
    <property type="entry name" value="ADH_SHORT"/>
    <property type="match status" value="1"/>
</dbReference>
<gene>
    <name evidence="3" type="ORF">OSB1V03_LOCUS5498</name>
</gene>
<dbReference type="Pfam" id="PF00106">
    <property type="entry name" value="adh_short"/>
    <property type="match status" value="1"/>
</dbReference>
<evidence type="ECO:0000256" key="1">
    <source>
        <dbReference type="ARBA" id="ARBA00023002"/>
    </source>
</evidence>
<dbReference type="AlphaFoldDB" id="A0A7R9KKY1"/>
<proteinExistence type="inferred from homology"/>
<dbReference type="SUPFAM" id="SSF51735">
    <property type="entry name" value="NAD(P)-binding Rossmann-fold domains"/>
    <property type="match status" value="1"/>
</dbReference>
<dbReference type="PRINTS" id="PR00080">
    <property type="entry name" value="SDRFAMILY"/>
</dbReference>
<sequence length="312" mass="34999">MSGDSLSNVNSPWLTYEKIITTLNPGDLIEITRGTYSHWVMYHKQDMDDNYWCYHVTQFNDVAKIMYETLFNILGRSKEAMCRVNNQDVNAQKKNVKVRKSLQTTFDELASSAEKSQSVHYTVEKHQHIYEGLRAEQTSSSSSGIGREVALKLSSLGADVVITGLEEDGIHEVVNTCRTQYKRKAIGVFGDITDDQFVKSLVDTTIDEFSKIDILVNNAGICFKFESIENPEYMNIFDRIIRVNVRAMQMLTQLSVPYLVASNGCIVNTSSVNAIKPISAINSYCQSKSAVNMFTECLALELGPKGVRVNSV</sequence>
<dbReference type="OrthoDB" id="421951at2759"/>
<name>A0A7R9KKY1_9ACAR</name>
<dbReference type="GO" id="GO:0016491">
    <property type="term" value="F:oxidoreductase activity"/>
    <property type="evidence" value="ECO:0007669"/>
    <property type="project" value="UniProtKB-KW"/>
</dbReference>
<dbReference type="InterPro" id="IPR020904">
    <property type="entry name" value="Sc_DH/Rdtase_CS"/>
</dbReference>
<protein>
    <submittedName>
        <fullName evidence="3">Uncharacterized protein</fullName>
    </submittedName>
</protein>
<evidence type="ECO:0000256" key="2">
    <source>
        <dbReference type="RuleBase" id="RU000363"/>
    </source>
</evidence>
<dbReference type="PANTHER" id="PTHR43975">
    <property type="entry name" value="ZGC:101858"/>
    <property type="match status" value="1"/>
</dbReference>